<name>A0ABR5NJE0_9GAMM</name>
<dbReference type="RefSeq" id="WP_055766121.1">
    <property type="nucleotide sequence ID" value="NZ_LDJG01000015.1"/>
</dbReference>
<dbReference type="Gene3D" id="1.20.1600.10">
    <property type="entry name" value="Outer membrane efflux proteins (OEP)"/>
    <property type="match status" value="1"/>
</dbReference>
<comment type="caution">
    <text evidence="3">The sequence shown here is derived from an EMBL/GenBank/DDBJ whole genome shotgun (WGS) entry which is preliminary data.</text>
</comment>
<dbReference type="Proteomes" id="UP000050902">
    <property type="component" value="Unassembled WGS sequence"/>
</dbReference>
<dbReference type="InterPro" id="IPR010131">
    <property type="entry name" value="MdtP/NodT-like"/>
</dbReference>
<evidence type="ECO:0000256" key="1">
    <source>
        <dbReference type="ARBA" id="ARBA00007613"/>
    </source>
</evidence>
<keyword evidence="2" id="KW-1134">Transmembrane beta strand</keyword>
<keyword evidence="2" id="KW-0472">Membrane</keyword>
<sequence length="491" mass="50662">MNDIARIATLAVALAAAGCTVGPDFHRPEAPPVAAWVEGGLPDATVATPGPGGDAQRFLHDRPLPARWWTGFGSAGLDALVAAALRANPDLQAAEAALRQAGENAAAQRGGFWPQVDLQLQPQREKAAEADSSAYSLHTAQLSISYVPDVFGGQRRQAEALAAGVDAQRFEREAVYLTLVANVVESAIGEASARAQLAASEALVAQSRQLLEIVQRQHRAGDAGGGDVAAQETVLAQAQAQLPPLRRELAARRHQLAALTGQLPGEAVLPALQLEALSLPAELPVGLPSQLVRQRPDVRAAEARLHAANADIGVATAARLPAITLSAGAGRYGAQASPFGQAGAGFWSIGADLLQPLFHGGALRHGQRAAVAARDQAQAQYRATVLTAFQDTADALQAIVSDAQALQAASAADAAARRSLAMARRQRELGAASQAELVLAQQASQETAIALVQARAGRLASTVALYQALGGGWSQDADAIPGARVSAPSLP</sequence>
<dbReference type="SUPFAM" id="SSF56954">
    <property type="entry name" value="Outer membrane efflux proteins (OEP)"/>
    <property type="match status" value="1"/>
</dbReference>
<keyword evidence="3" id="KW-0808">Transferase</keyword>
<dbReference type="Pfam" id="PF02321">
    <property type="entry name" value="OEP"/>
    <property type="match status" value="2"/>
</dbReference>
<reference evidence="3 4" key="1">
    <citation type="submission" date="2015-05" db="EMBL/GenBank/DDBJ databases">
        <title>Genome sequencing and analysis of members of genus Stenotrophomonas.</title>
        <authorList>
            <person name="Patil P.P."/>
            <person name="Midha S."/>
            <person name="Patil P.B."/>
        </authorList>
    </citation>
    <scope>NUCLEOTIDE SEQUENCE [LARGE SCALE GENOMIC DNA]</scope>
    <source>
        <strain evidence="3 4">DSM 12575</strain>
    </source>
</reference>
<keyword evidence="2" id="KW-0449">Lipoprotein</keyword>
<dbReference type="PROSITE" id="PS51257">
    <property type="entry name" value="PROKAR_LIPOPROTEIN"/>
    <property type="match status" value="1"/>
</dbReference>
<comment type="similarity">
    <text evidence="1 2">Belongs to the outer membrane factor (OMF) (TC 1.B.17) family.</text>
</comment>
<dbReference type="NCBIfam" id="TIGR01845">
    <property type="entry name" value="outer_NodT"/>
    <property type="match status" value="1"/>
</dbReference>
<gene>
    <name evidence="3" type="ORF">ABB22_11035</name>
</gene>
<dbReference type="PANTHER" id="PTHR30203">
    <property type="entry name" value="OUTER MEMBRANE CATION EFFLUX PROTEIN"/>
    <property type="match status" value="1"/>
</dbReference>
<dbReference type="PANTHER" id="PTHR30203:SF33">
    <property type="entry name" value="BLR4455 PROTEIN"/>
    <property type="match status" value="1"/>
</dbReference>
<evidence type="ECO:0000313" key="3">
    <source>
        <dbReference type="EMBL" id="KRG56955.1"/>
    </source>
</evidence>
<organism evidence="3 4">
    <name type="scientific">Stenotrophomonas nitritireducens</name>
    <dbReference type="NCBI Taxonomy" id="83617"/>
    <lineage>
        <taxon>Bacteria</taxon>
        <taxon>Pseudomonadati</taxon>
        <taxon>Pseudomonadota</taxon>
        <taxon>Gammaproteobacteria</taxon>
        <taxon>Lysobacterales</taxon>
        <taxon>Lysobacteraceae</taxon>
        <taxon>Stenotrophomonas</taxon>
    </lineage>
</organism>
<dbReference type="InterPro" id="IPR003423">
    <property type="entry name" value="OMP_efflux"/>
</dbReference>
<proteinExistence type="inferred from homology"/>
<dbReference type="GO" id="GO:0016301">
    <property type="term" value="F:kinase activity"/>
    <property type="evidence" value="ECO:0007669"/>
    <property type="project" value="UniProtKB-KW"/>
</dbReference>
<comment type="subcellular location">
    <subcellularLocation>
        <location evidence="2">Cell outer membrane</location>
        <topology evidence="2">Lipid-anchor</topology>
    </subcellularLocation>
</comment>
<evidence type="ECO:0000313" key="4">
    <source>
        <dbReference type="Proteomes" id="UP000050902"/>
    </source>
</evidence>
<keyword evidence="2" id="KW-0564">Palmitate</keyword>
<accession>A0ABR5NJE0</accession>
<protein>
    <submittedName>
        <fullName evidence="3">Histidine kinase</fullName>
    </submittedName>
</protein>
<keyword evidence="3" id="KW-0418">Kinase</keyword>
<keyword evidence="4" id="KW-1185">Reference proteome</keyword>
<keyword evidence="2" id="KW-0812">Transmembrane</keyword>
<dbReference type="EMBL" id="LDJG01000015">
    <property type="protein sequence ID" value="KRG56955.1"/>
    <property type="molecule type" value="Genomic_DNA"/>
</dbReference>
<dbReference type="Gene3D" id="2.20.200.10">
    <property type="entry name" value="Outer membrane efflux proteins (OEP)"/>
    <property type="match status" value="1"/>
</dbReference>
<evidence type="ECO:0000256" key="2">
    <source>
        <dbReference type="RuleBase" id="RU362097"/>
    </source>
</evidence>